<evidence type="ECO:0000313" key="1">
    <source>
        <dbReference type="EMBL" id="EDO59475.1"/>
    </source>
</evidence>
<gene>
    <name evidence="2" type="ORF">CH238_13575</name>
    <name evidence="1" type="ORF">CLOLEP_03523</name>
</gene>
<dbReference type="Proteomes" id="UP000220611">
    <property type="component" value="Unassembled WGS sequence"/>
</dbReference>
<reference evidence="2 4" key="3">
    <citation type="submission" date="2017-07" db="EMBL/GenBank/DDBJ databases">
        <title>Prevalence of linear plasmids in Cutibacterium (Propionibacterium) acnes isolates obtained from prostatic tissue.</title>
        <authorList>
            <person name="Davidsson S."/>
            <person name="Carlsson J."/>
            <person name="Molling P."/>
            <person name="Andren O."/>
            <person name="Andersson S.-O."/>
            <person name="Brzuszkiewicz E."/>
            <person name="Poehlein A."/>
            <person name="Al-Zeer M."/>
            <person name="Brinkmann V."/>
            <person name="Scavenius C."/>
            <person name="Nazipi S."/>
            <person name="Soderquist B."/>
            <person name="Bruggemann H."/>
        </authorList>
    </citation>
    <scope>NUCLEOTIDE SEQUENCE [LARGE SCALE GENOMIC DNA]</scope>
    <source>
        <strain evidence="2 4">DSM 753</strain>
    </source>
</reference>
<dbReference type="Proteomes" id="UP000003490">
    <property type="component" value="Unassembled WGS sequence"/>
</dbReference>
<organism evidence="1 3">
    <name type="scientific">[Clostridium] leptum DSM 753</name>
    <dbReference type="NCBI Taxonomy" id="428125"/>
    <lineage>
        <taxon>Bacteria</taxon>
        <taxon>Bacillati</taxon>
        <taxon>Bacillota</taxon>
        <taxon>Clostridia</taxon>
        <taxon>Eubacteriales</taxon>
        <taxon>Oscillospiraceae</taxon>
        <taxon>Oscillospiraceae incertae sedis</taxon>
    </lineage>
</organism>
<keyword evidence="4" id="KW-1185">Reference proteome</keyword>
<evidence type="ECO:0000313" key="2">
    <source>
        <dbReference type="EMBL" id="PEQ23476.1"/>
    </source>
</evidence>
<evidence type="ECO:0000313" key="4">
    <source>
        <dbReference type="Proteomes" id="UP000220611"/>
    </source>
</evidence>
<reference evidence="1 3" key="2">
    <citation type="submission" date="2007-08" db="EMBL/GenBank/DDBJ databases">
        <authorList>
            <person name="Fulton L."/>
            <person name="Clifton S."/>
            <person name="Fulton B."/>
            <person name="Xu J."/>
            <person name="Minx P."/>
            <person name="Pepin K.H."/>
            <person name="Johnson M."/>
            <person name="Thiruvilangam P."/>
            <person name="Bhonagiri V."/>
            <person name="Nash W.E."/>
            <person name="Wang C."/>
            <person name="Mardis E.R."/>
            <person name="Wilson R.K."/>
        </authorList>
    </citation>
    <scope>NUCLEOTIDE SEQUENCE [LARGE SCALE GENOMIC DNA]</scope>
    <source>
        <strain evidence="1 3">DSM 753</strain>
    </source>
</reference>
<reference evidence="1 3" key="1">
    <citation type="submission" date="2007-08" db="EMBL/GenBank/DDBJ databases">
        <title>Draft genome sequence of Clostridium leptum (DSM 753).</title>
        <authorList>
            <person name="Sudarsanam P."/>
            <person name="Ley R."/>
            <person name="Guruge J."/>
            <person name="Turnbaugh P.J."/>
            <person name="Mahowald M."/>
            <person name="Liep D."/>
            <person name="Gordon J."/>
        </authorList>
    </citation>
    <scope>NUCLEOTIDE SEQUENCE [LARGE SCALE GENOMIC DNA]</scope>
    <source>
        <strain evidence="1 3">DSM 753</strain>
    </source>
</reference>
<dbReference type="EMBL" id="ABCB02000021">
    <property type="protein sequence ID" value="EDO59475.1"/>
    <property type="molecule type" value="Genomic_DNA"/>
</dbReference>
<sequence>MFESPDLYMDDLLGILAIEKIRYDHTGFIAGESLYGDDFPVVCYDALGNVADSISADVDDCDTYIQKFCFPGMEEFYRLCREYGRRNRVSFQNNPYVREAANFVNQEMNGIDSYCIDWRLFTPKKATKKKWPCLAVFTSIEFYQPVQLVESLYNIRTYYMQALEKLKKELQSSQMKTLYLTEVSQAAERKAA</sequence>
<comment type="caution">
    <text evidence="1">The sequence shown here is derived from an EMBL/GenBank/DDBJ whole genome shotgun (WGS) entry which is preliminary data.</text>
</comment>
<protein>
    <submittedName>
        <fullName evidence="1">Uncharacterized protein</fullName>
    </submittedName>
</protein>
<dbReference type="EMBL" id="NOXF01000015">
    <property type="protein sequence ID" value="PEQ23476.1"/>
    <property type="molecule type" value="Genomic_DNA"/>
</dbReference>
<proteinExistence type="predicted"/>
<evidence type="ECO:0000313" key="3">
    <source>
        <dbReference type="Proteomes" id="UP000003490"/>
    </source>
</evidence>
<dbReference type="AlphaFoldDB" id="A7VY47"/>
<dbReference type="HOGENOM" id="CLU_1413006_0_0_9"/>
<name>A7VY47_9FIRM</name>
<accession>A7VY47</accession>